<dbReference type="Pfam" id="PF00034">
    <property type="entry name" value="Cytochrom_C"/>
    <property type="match status" value="1"/>
</dbReference>
<evidence type="ECO:0000256" key="3">
    <source>
        <dbReference type="ARBA" id="ARBA00023004"/>
    </source>
</evidence>
<organism evidence="6 7">
    <name type="scientific">Novipirellula galeiformis</name>
    <dbReference type="NCBI Taxonomy" id="2528004"/>
    <lineage>
        <taxon>Bacteria</taxon>
        <taxon>Pseudomonadati</taxon>
        <taxon>Planctomycetota</taxon>
        <taxon>Planctomycetia</taxon>
        <taxon>Pirellulales</taxon>
        <taxon>Pirellulaceae</taxon>
        <taxon>Novipirellula</taxon>
    </lineage>
</organism>
<accession>A0A5C6CTP3</accession>
<dbReference type="SUPFAM" id="SSF48695">
    <property type="entry name" value="Multiheme cytochromes"/>
    <property type="match status" value="1"/>
</dbReference>
<dbReference type="GO" id="GO:0046872">
    <property type="term" value="F:metal ion binding"/>
    <property type="evidence" value="ECO:0007669"/>
    <property type="project" value="UniProtKB-KW"/>
</dbReference>
<dbReference type="EMBL" id="SJPT01000001">
    <property type="protein sequence ID" value="TWU26801.1"/>
    <property type="molecule type" value="Genomic_DNA"/>
</dbReference>
<evidence type="ECO:0000256" key="4">
    <source>
        <dbReference type="PROSITE-ProRule" id="PRU00433"/>
    </source>
</evidence>
<dbReference type="InterPro" id="IPR036909">
    <property type="entry name" value="Cyt_c-like_dom_sf"/>
</dbReference>
<dbReference type="GO" id="GO:0009055">
    <property type="term" value="F:electron transfer activity"/>
    <property type="evidence" value="ECO:0007669"/>
    <property type="project" value="InterPro"/>
</dbReference>
<keyword evidence="1 4" id="KW-0349">Heme</keyword>
<dbReference type="Gene3D" id="1.10.760.10">
    <property type="entry name" value="Cytochrome c-like domain"/>
    <property type="match status" value="3"/>
</dbReference>
<proteinExistence type="predicted"/>
<dbReference type="AlphaFoldDB" id="A0A5C6CTP3"/>
<evidence type="ECO:0000256" key="1">
    <source>
        <dbReference type="ARBA" id="ARBA00022617"/>
    </source>
</evidence>
<feature type="domain" description="Cytochrome c" evidence="5">
    <location>
        <begin position="520"/>
        <end position="614"/>
    </location>
</feature>
<dbReference type="OrthoDB" id="9804649at2"/>
<keyword evidence="3 4" id="KW-0408">Iron</keyword>
<sequence length="858" mass="94457">MKSTEDAGILMNGCNQWLDGLRSAWSCRLLLAGLLIGVCASDAGAEDEAARSPFVAGFERFGRHDELDSNVAGALLVRELSCTACHDSSVESFAAKRGPKLNAAARRLQQDWVVRYLDAPHRVKPGTTMPDVLAHLPASEKAEVLDALVAFLSTQQAAFPTLVANGGSPLRNEFWNKGDLAHGKKLYHEVGCVACHASDADYEVGEVEESAIDRLMEELDPEELAELGLSGAARRVESIPLGELDQKYTRRSLAHFLHDPHRDRPASRMPKLNLTPTESADIAEYLLREQVAREQAFSIEPNADKALIETGRQFFVSMGCVNCHEASSVTVKPASSTKPMRAKPLKALDVTASASCFELSSGAKLSSEFSAHYPLDAMQVDAIKDALSDVLTEQDDAHLAVDQTLLSMNCYACHERAELGGVGRYRKAYFETVRQIDLGDEGRLPPSLSDVGKKLTTPWLKRVLAGEKATRLRSHMTIRMPVFSHPSVAELSDAITRADEPDTASEQEVFGKLNAKTVAERASIGRQLMDVGCIQCHAFEHDALPGVVGVDLSGVPGRVYPSWFRDFVMDPASLKQRTRMPTFFPDGKAQDPNLLDGDPVQQIGAMWSYLKHIKQQGVPEKIAEARSANYELKPSDHPIVLRTFMKQAGTHAIAVGFPSGTHFAFDAQRPNLVLGWKQQFVDARSTWFERFAPAIDPLGESTTELSRGFAIVSKEPGKQELADDETFQDDSRFSGYRLDSNRVPTFVYQFGDWNIEDTIRSDSETGLHRVLHFETSERDHADSSQPVANESTRRLYFRALVGKTIAKTSPTAWRRQDGLVLTLVGNGASEGEVITQAGTSQLLLPIHGKTQVEVNYQW</sequence>
<dbReference type="PROSITE" id="PS51007">
    <property type="entry name" value="CYTC"/>
    <property type="match status" value="4"/>
</dbReference>
<gene>
    <name evidence="6" type="ORF">Pla52o_06560</name>
</gene>
<dbReference type="InterPro" id="IPR036280">
    <property type="entry name" value="Multihaem_cyt_sf"/>
</dbReference>
<feature type="domain" description="Cytochrome c" evidence="5">
    <location>
        <begin position="178"/>
        <end position="290"/>
    </location>
</feature>
<dbReference type="PANTHER" id="PTHR33546:SF1">
    <property type="entry name" value="LARGE, MULTIFUNCTIONAL SECRETED PROTEIN"/>
    <property type="match status" value="1"/>
</dbReference>
<comment type="caution">
    <text evidence="6">The sequence shown here is derived from an EMBL/GenBank/DDBJ whole genome shotgun (WGS) entry which is preliminary data.</text>
</comment>
<dbReference type="InterPro" id="IPR009056">
    <property type="entry name" value="Cyt_c-like_dom"/>
</dbReference>
<name>A0A5C6CTP3_9BACT</name>
<evidence type="ECO:0000313" key="6">
    <source>
        <dbReference type="EMBL" id="TWU26801.1"/>
    </source>
</evidence>
<dbReference type="Proteomes" id="UP000316304">
    <property type="component" value="Unassembled WGS sequence"/>
</dbReference>
<keyword evidence="2 4" id="KW-0479">Metal-binding</keyword>
<dbReference type="GO" id="GO:0020037">
    <property type="term" value="F:heme binding"/>
    <property type="evidence" value="ECO:0007669"/>
    <property type="project" value="InterPro"/>
</dbReference>
<dbReference type="SUPFAM" id="SSF46626">
    <property type="entry name" value="Cytochrome c"/>
    <property type="match status" value="4"/>
</dbReference>
<dbReference type="PANTHER" id="PTHR33546">
    <property type="entry name" value="LARGE, MULTIFUNCTIONAL SECRETED PROTEIN-RELATED"/>
    <property type="match status" value="1"/>
</dbReference>
<keyword evidence="7" id="KW-1185">Reference proteome</keyword>
<protein>
    <submittedName>
        <fullName evidence="6">Cytochrome c</fullName>
    </submittedName>
</protein>
<evidence type="ECO:0000256" key="2">
    <source>
        <dbReference type="ARBA" id="ARBA00022723"/>
    </source>
</evidence>
<evidence type="ECO:0000259" key="5">
    <source>
        <dbReference type="PROSITE" id="PS51007"/>
    </source>
</evidence>
<dbReference type="RefSeq" id="WP_146593081.1">
    <property type="nucleotide sequence ID" value="NZ_SJPT01000001.1"/>
</dbReference>
<feature type="domain" description="Cytochrome c" evidence="5">
    <location>
        <begin position="306"/>
        <end position="464"/>
    </location>
</feature>
<evidence type="ECO:0000313" key="7">
    <source>
        <dbReference type="Proteomes" id="UP000316304"/>
    </source>
</evidence>
<reference evidence="6 7" key="1">
    <citation type="submission" date="2019-02" db="EMBL/GenBank/DDBJ databases">
        <title>Deep-cultivation of Planctomycetes and their phenomic and genomic characterization uncovers novel biology.</title>
        <authorList>
            <person name="Wiegand S."/>
            <person name="Jogler M."/>
            <person name="Boedeker C."/>
            <person name="Pinto D."/>
            <person name="Vollmers J."/>
            <person name="Rivas-Marin E."/>
            <person name="Kohn T."/>
            <person name="Peeters S.H."/>
            <person name="Heuer A."/>
            <person name="Rast P."/>
            <person name="Oberbeckmann S."/>
            <person name="Bunk B."/>
            <person name="Jeske O."/>
            <person name="Meyerdierks A."/>
            <person name="Storesund J.E."/>
            <person name="Kallscheuer N."/>
            <person name="Luecker S."/>
            <person name="Lage O.M."/>
            <person name="Pohl T."/>
            <person name="Merkel B.J."/>
            <person name="Hornburger P."/>
            <person name="Mueller R.-W."/>
            <person name="Bruemmer F."/>
            <person name="Labrenz M."/>
            <person name="Spormann A.M."/>
            <person name="Op Den Camp H."/>
            <person name="Overmann J."/>
            <person name="Amann R."/>
            <person name="Jetten M.S.M."/>
            <person name="Mascher T."/>
            <person name="Medema M.H."/>
            <person name="Devos D.P."/>
            <person name="Kaster A.-K."/>
            <person name="Ovreas L."/>
            <person name="Rohde M."/>
            <person name="Galperin M.Y."/>
            <person name="Jogler C."/>
        </authorList>
    </citation>
    <scope>NUCLEOTIDE SEQUENCE [LARGE SCALE GENOMIC DNA]</scope>
    <source>
        <strain evidence="6 7">Pla52o</strain>
    </source>
</reference>
<feature type="domain" description="Cytochrome c" evidence="5">
    <location>
        <begin position="68"/>
        <end position="156"/>
    </location>
</feature>